<dbReference type="PANTHER" id="PTHR30419">
    <property type="entry name" value="HTH-TYPE TRANSCRIPTIONAL REGULATOR YBHD"/>
    <property type="match status" value="1"/>
</dbReference>
<dbReference type="Proteomes" id="UP000326912">
    <property type="component" value="Unassembled WGS sequence"/>
</dbReference>
<evidence type="ECO:0000259" key="5">
    <source>
        <dbReference type="PROSITE" id="PS50931"/>
    </source>
</evidence>
<keyword evidence="7" id="KW-1185">Reference proteome</keyword>
<comment type="caution">
    <text evidence="6">The sequence shown here is derived from an EMBL/GenBank/DDBJ whole genome shotgun (WGS) entry which is preliminary data.</text>
</comment>
<dbReference type="AlphaFoldDB" id="A0A5J4L0N4"/>
<evidence type="ECO:0000256" key="1">
    <source>
        <dbReference type="ARBA" id="ARBA00009437"/>
    </source>
</evidence>
<dbReference type="PANTHER" id="PTHR30419:SF8">
    <property type="entry name" value="NITROGEN ASSIMILATION TRANSCRIPTIONAL ACTIVATOR-RELATED"/>
    <property type="match status" value="1"/>
</dbReference>
<proteinExistence type="inferred from homology"/>
<keyword evidence="4" id="KW-0804">Transcription</keyword>
<evidence type="ECO:0000313" key="7">
    <source>
        <dbReference type="Proteomes" id="UP000326912"/>
    </source>
</evidence>
<dbReference type="InterPro" id="IPR050950">
    <property type="entry name" value="HTH-type_LysR_regulators"/>
</dbReference>
<gene>
    <name evidence="6" type="primary">ywbI</name>
    <name evidence="6" type="ORF">KDW_51980</name>
</gene>
<dbReference type="Pfam" id="PF03466">
    <property type="entry name" value="LysR_substrate"/>
    <property type="match status" value="1"/>
</dbReference>
<dbReference type="Pfam" id="PF00126">
    <property type="entry name" value="HTH_1"/>
    <property type="match status" value="1"/>
</dbReference>
<comment type="similarity">
    <text evidence="1">Belongs to the LysR transcriptional regulatory family.</text>
</comment>
<dbReference type="Gene3D" id="1.10.10.10">
    <property type="entry name" value="Winged helix-like DNA-binding domain superfamily/Winged helix DNA-binding domain"/>
    <property type="match status" value="1"/>
</dbReference>
<reference evidence="6 7" key="1">
    <citation type="submission" date="2019-10" db="EMBL/GenBank/DDBJ databases">
        <title>Dictyobacter vulcani sp. nov., within the class Ktedonobacteria, isolated from soil of volcanic Mt. Zao.</title>
        <authorList>
            <person name="Zheng Y."/>
            <person name="Wang C.M."/>
            <person name="Sakai Y."/>
            <person name="Abe K."/>
            <person name="Yokota A."/>
            <person name="Yabe S."/>
        </authorList>
    </citation>
    <scope>NUCLEOTIDE SEQUENCE [LARGE SCALE GENOMIC DNA]</scope>
    <source>
        <strain evidence="6 7">W12</strain>
    </source>
</reference>
<dbReference type="InterPro" id="IPR036388">
    <property type="entry name" value="WH-like_DNA-bd_sf"/>
</dbReference>
<dbReference type="SUPFAM" id="SSF46785">
    <property type="entry name" value="Winged helix' DNA-binding domain"/>
    <property type="match status" value="1"/>
</dbReference>
<accession>A0A5J4L0N4</accession>
<dbReference type="RefSeq" id="WP_151758731.1">
    <property type="nucleotide sequence ID" value="NZ_BKZW01000003.1"/>
</dbReference>
<dbReference type="EMBL" id="BKZW01000003">
    <property type="protein sequence ID" value="GER91036.1"/>
    <property type="molecule type" value="Genomic_DNA"/>
</dbReference>
<dbReference type="GO" id="GO:0005829">
    <property type="term" value="C:cytosol"/>
    <property type="evidence" value="ECO:0007669"/>
    <property type="project" value="TreeGrafter"/>
</dbReference>
<keyword evidence="3" id="KW-0238">DNA-binding</keyword>
<dbReference type="Gene3D" id="3.40.190.290">
    <property type="match status" value="1"/>
</dbReference>
<dbReference type="SUPFAM" id="SSF53850">
    <property type="entry name" value="Periplasmic binding protein-like II"/>
    <property type="match status" value="1"/>
</dbReference>
<dbReference type="InterPro" id="IPR000847">
    <property type="entry name" value="LysR_HTH_N"/>
</dbReference>
<evidence type="ECO:0000256" key="2">
    <source>
        <dbReference type="ARBA" id="ARBA00023015"/>
    </source>
</evidence>
<protein>
    <submittedName>
        <fullName evidence="6">Putative HTH-type transcriptional regulator YwbI</fullName>
    </submittedName>
</protein>
<keyword evidence="2" id="KW-0805">Transcription regulation</keyword>
<dbReference type="FunFam" id="1.10.10.10:FF:000001">
    <property type="entry name" value="LysR family transcriptional regulator"/>
    <property type="match status" value="1"/>
</dbReference>
<feature type="domain" description="HTH lysR-type" evidence="5">
    <location>
        <begin position="1"/>
        <end position="58"/>
    </location>
</feature>
<dbReference type="InterPro" id="IPR005119">
    <property type="entry name" value="LysR_subst-bd"/>
</dbReference>
<dbReference type="GO" id="GO:0003677">
    <property type="term" value="F:DNA binding"/>
    <property type="evidence" value="ECO:0007669"/>
    <property type="project" value="UniProtKB-KW"/>
</dbReference>
<sequence>MDLHQLQAFDQVMQQQSFSKAARRLGISQPTISLRIQALEQELGDTLFVRGGRQLQLTELGRNFVPHARQALAAMNAGLEAAQHTIQGKKGQLMLATSPTCSTGFFASTLARLRQAHPGLDIAVHTGHNQQIVEMLHDGFVELGIVVGPFFSPALYPIVQLKEPLIVIAHANHPLSQQQQVTLEDLQVGSRPFFQIDWNLDARYWQRNIQASQFASIEVPPHTAYDLLMSGIGAALMTRSFAHHGLQAGILVELPIPDLPAMQRECVLLRHERGKSLSPAANEFICILREETRLL</sequence>
<dbReference type="InterPro" id="IPR036390">
    <property type="entry name" value="WH_DNA-bd_sf"/>
</dbReference>
<dbReference type="PRINTS" id="PR00039">
    <property type="entry name" value="HTHLYSR"/>
</dbReference>
<evidence type="ECO:0000313" key="6">
    <source>
        <dbReference type="EMBL" id="GER91036.1"/>
    </source>
</evidence>
<name>A0A5J4L0N4_9CHLR</name>
<dbReference type="GO" id="GO:0003700">
    <property type="term" value="F:DNA-binding transcription factor activity"/>
    <property type="evidence" value="ECO:0007669"/>
    <property type="project" value="InterPro"/>
</dbReference>
<dbReference type="CDD" id="cd05466">
    <property type="entry name" value="PBP2_LTTR_substrate"/>
    <property type="match status" value="1"/>
</dbReference>
<evidence type="ECO:0000256" key="4">
    <source>
        <dbReference type="ARBA" id="ARBA00023163"/>
    </source>
</evidence>
<organism evidence="6 7">
    <name type="scientific">Dictyobacter vulcani</name>
    <dbReference type="NCBI Taxonomy" id="2607529"/>
    <lineage>
        <taxon>Bacteria</taxon>
        <taxon>Bacillati</taxon>
        <taxon>Chloroflexota</taxon>
        <taxon>Ktedonobacteria</taxon>
        <taxon>Ktedonobacterales</taxon>
        <taxon>Dictyobacteraceae</taxon>
        <taxon>Dictyobacter</taxon>
    </lineage>
</organism>
<dbReference type="PROSITE" id="PS50931">
    <property type="entry name" value="HTH_LYSR"/>
    <property type="match status" value="1"/>
</dbReference>
<evidence type="ECO:0000256" key="3">
    <source>
        <dbReference type="ARBA" id="ARBA00023125"/>
    </source>
</evidence>